<dbReference type="InterPro" id="IPR011990">
    <property type="entry name" value="TPR-like_helical_dom_sf"/>
</dbReference>
<comment type="caution">
    <text evidence="2">The sequence shown here is derived from an EMBL/GenBank/DDBJ whole genome shotgun (WGS) entry which is preliminary data.</text>
</comment>
<feature type="chain" id="PRO_5017539649" description="HEAT repeat protein" evidence="1">
    <location>
        <begin position="32"/>
        <end position="721"/>
    </location>
</feature>
<accession>A0A3D9UZM1</accession>
<gene>
    <name evidence="2" type="ORF">DFJ64_0315</name>
</gene>
<organism evidence="2 3">
    <name type="scientific">Thermasporomyces composti</name>
    <dbReference type="NCBI Taxonomy" id="696763"/>
    <lineage>
        <taxon>Bacteria</taxon>
        <taxon>Bacillati</taxon>
        <taxon>Actinomycetota</taxon>
        <taxon>Actinomycetes</taxon>
        <taxon>Propionibacteriales</taxon>
        <taxon>Nocardioidaceae</taxon>
        <taxon>Thermasporomyces</taxon>
    </lineage>
</organism>
<keyword evidence="3" id="KW-1185">Reference proteome</keyword>
<keyword evidence="1" id="KW-0732">Signal</keyword>
<feature type="signal peptide" evidence="1">
    <location>
        <begin position="1"/>
        <end position="31"/>
    </location>
</feature>
<sequence>MRAGTSARLAGLLLTGALALSGTVLSPPAEAAPAGVFQDFETDADLAGLTVSLPQVDSAVRVGYPTHGRSSVRFTVGPANTPGASASAGLTLHAGTASLPVTDWSGHAAFGWDFFTDSVRDTVGRITIRDSHNRVVATYRTGIPPGEPEVDSTTLRLRADDPRNHADVRRFLNQAVAEERLAGRLAECGVPAAEFTEALAERCRGVWVYLRYVLREIRLGLRRPDDVDNLPTDLTGYYAKTLGADQHSPQWVEVHLPLLATLAAAREPLPAEALARLAGLPDTHAVQRLCDVRYRPLLTATGLPRTYAIYHASLREFLTGTLSTQPDTSLPDHLHALAATFAGATHAAHARIADHYLTRFGGLDTGLAALAADPALADLDDGYPLRHLAAHLDHAGQIEDLHRLLACERPTGSGSATNVWFDAHDRAGTLDRYLTDLDRARCQVEQETDARLRAGRQAPSLGLELRYVLMAASINSITSNVPIPLLERLVETGIWDTTRALTHARRLHEPSIRCNALVALLPRLSDDQRPAIVREALETAHAITDKYFRVEALEALAPHLSEELLRKALEIAHAITNEGDRVRALAALAPHLPGDQRPAVVREALETAHAITDKYFRVEALEALAPHLPDDQRPAVLVGLFREMSWANHFGSVLLEQACRFRQPDVDVIAIGFLRRSCWIKRRRECLALIRAAIPTIQACGGESAIHQLIRAMRKVQQWWP</sequence>
<reference evidence="2 3" key="1">
    <citation type="submission" date="2018-08" db="EMBL/GenBank/DDBJ databases">
        <title>Sequencing the genomes of 1000 actinobacteria strains.</title>
        <authorList>
            <person name="Klenk H.-P."/>
        </authorList>
    </citation>
    <scope>NUCLEOTIDE SEQUENCE [LARGE SCALE GENOMIC DNA]</scope>
    <source>
        <strain evidence="2 3">DSM 22891</strain>
    </source>
</reference>
<dbReference type="AlphaFoldDB" id="A0A3D9UZM1"/>
<protein>
    <recommendedName>
        <fullName evidence="4">HEAT repeat protein</fullName>
    </recommendedName>
</protein>
<dbReference type="EMBL" id="QTUC01000001">
    <property type="protein sequence ID" value="REF34948.1"/>
    <property type="molecule type" value="Genomic_DNA"/>
</dbReference>
<evidence type="ECO:0000313" key="2">
    <source>
        <dbReference type="EMBL" id="REF34948.1"/>
    </source>
</evidence>
<evidence type="ECO:0000256" key="1">
    <source>
        <dbReference type="SAM" id="SignalP"/>
    </source>
</evidence>
<evidence type="ECO:0008006" key="4">
    <source>
        <dbReference type="Google" id="ProtNLM"/>
    </source>
</evidence>
<evidence type="ECO:0000313" key="3">
    <source>
        <dbReference type="Proteomes" id="UP000256485"/>
    </source>
</evidence>
<name>A0A3D9UZM1_THECX</name>
<proteinExistence type="predicted"/>
<dbReference type="Proteomes" id="UP000256485">
    <property type="component" value="Unassembled WGS sequence"/>
</dbReference>
<dbReference type="Gene3D" id="1.25.40.10">
    <property type="entry name" value="Tetratricopeptide repeat domain"/>
    <property type="match status" value="1"/>
</dbReference>